<accession>A0AAD8AIM1</accession>
<keyword evidence="1" id="KW-0472">Membrane</keyword>
<feature type="non-terminal residue" evidence="2">
    <location>
        <position position="1"/>
    </location>
</feature>
<keyword evidence="1" id="KW-0812">Transmembrane</keyword>
<comment type="caution">
    <text evidence="2">The sequence shown here is derived from an EMBL/GenBank/DDBJ whole genome shotgun (WGS) entry which is preliminary data.</text>
</comment>
<reference evidence="2" key="1">
    <citation type="journal article" date="2023" name="IScience">
        <title>Live-bearing cockroach genome reveals convergent evolutionary mechanisms linked to viviparity in insects and beyond.</title>
        <authorList>
            <person name="Fouks B."/>
            <person name="Harrison M.C."/>
            <person name="Mikhailova A.A."/>
            <person name="Marchal E."/>
            <person name="English S."/>
            <person name="Carruthers M."/>
            <person name="Jennings E.C."/>
            <person name="Chiamaka E.L."/>
            <person name="Frigard R.A."/>
            <person name="Pippel M."/>
            <person name="Attardo G.M."/>
            <person name="Benoit J.B."/>
            <person name="Bornberg-Bauer E."/>
            <person name="Tobe S.S."/>
        </authorList>
    </citation>
    <scope>NUCLEOTIDE SEQUENCE</scope>
    <source>
        <strain evidence="2">Stay&amp;Tobe</strain>
    </source>
</reference>
<protein>
    <submittedName>
        <fullName evidence="2">Uncharacterized protein</fullName>
    </submittedName>
</protein>
<evidence type="ECO:0000313" key="3">
    <source>
        <dbReference type="Proteomes" id="UP001233999"/>
    </source>
</evidence>
<gene>
    <name evidence="2" type="ORF">L9F63_026428</name>
</gene>
<sequence length="278" mass="32012">NMSLFMMQFVFHLITYDFLTADFYVLFLYSSLGCLVLYHRETRTWVQLSALLKSPKTKFIGMSGELGFQSATLRMFPAVGAAFVLRDIANLFAITLCVAGLNNSGITIISVGKKQHTNWRKMLQFRATSWMLYTMIMRGRISQKLFLSIFKNIKVKLFPSFTRYMVVEPNVTTYTVQLGLLQKETELLMFTSIYSLLLRNVIAKFKSQIVIKVSNSSSNIELISNILMVVSLILVSSHFHSSLYSEHFILHIFQLSNFYFICSPYFNPTCFVDLILIH</sequence>
<organism evidence="2 3">
    <name type="scientific">Diploptera punctata</name>
    <name type="common">Pacific beetle cockroach</name>
    <dbReference type="NCBI Taxonomy" id="6984"/>
    <lineage>
        <taxon>Eukaryota</taxon>
        <taxon>Metazoa</taxon>
        <taxon>Ecdysozoa</taxon>
        <taxon>Arthropoda</taxon>
        <taxon>Hexapoda</taxon>
        <taxon>Insecta</taxon>
        <taxon>Pterygota</taxon>
        <taxon>Neoptera</taxon>
        <taxon>Polyneoptera</taxon>
        <taxon>Dictyoptera</taxon>
        <taxon>Blattodea</taxon>
        <taxon>Blaberoidea</taxon>
        <taxon>Blaberidae</taxon>
        <taxon>Diplopterinae</taxon>
        <taxon>Diploptera</taxon>
    </lineage>
</organism>
<evidence type="ECO:0000313" key="2">
    <source>
        <dbReference type="EMBL" id="KAJ9599722.1"/>
    </source>
</evidence>
<feature type="non-terminal residue" evidence="2">
    <location>
        <position position="278"/>
    </location>
</feature>
<dbReference type="EMBL" id="JASPKZ010000593">
    <property type="protein sequence ID" value="KAJ9599722.1"/>
    <property type="molecule type" value="Genomic_DNA"/>
</dbReference>
<proteinExistence type="predicted"/>
<name>A0AAD8AIM1_DIPPU</name>
<dbReference type="AlphaFoldDB" id="A0AAD8AIM1"/>
<dbReference type="Proteomes" id="UP001233999">
    <property type="component" value="Unassembled WGS sequence"/>
</dbReference>
<keyword evidence="1" id="KW-1133">Transmembrane helix</keyword>
<evidence type="ECO:0000256" key="1">
    <source>
        <dbReference type="SAM" id="Phobius"/>
    </source>
</evidence>
<keyword evidence="3" id="KW-1185">Reference proteome</keyword>
<reference evidence="2" key="2">
    <citation type="submission" date="2023-05" db="EMBL/GenBank/DDBJ databases">
        <authorList>
            <person name="Fouks B."/>
        </authorList>
    </citation>
    <scope>NUCLEOTIDE SEQUENCE</scope>
    <source>
        <strain evidence="2">Stay&amp;Tobe</strain>
        <tissue evidence="2">Testes</tissue>
    </source>
</reference>
<feature type="transmembrane region" description="Helical" evidence="1">
    <location>
        <begin position="20"/>
        <end position="38"/>
    </location>
</feature>
<feature type="transmembrane region" description="Helical" evidence="1">
    <location>
        <begin position="91"/>
        <end position="111"/>
    </location>
</feature>